<evidence type="ECO:0000313" key="11">
    <source>
        <dbReference type="EMBL" id="KGE86741.1"/>
    </source>
</evidence>
<keyword evidence="3" id="KW-1003">Cell membrane</keyword>
<feature type="transmembrane region" description="Helical" evidence="9">
    <location>
        <begin position="44"/>
        <end position="62"/>
    </location>
</feature>
<proteinExistence type="inferred from homology"/>
<gene>
    <name evidence="11" type="ORF">IX84_19935</name>
</gene>
<keyword evidence="4" id="KW-0997">Cell inner membrane</keyword>
<evidence type="ECO:0000256" key="1">
    <source>
        <dbReference type="ARBA" id="ARBA00004429"/>
    </source>
</evidence>
<dbReference type="InterPro" id="IPR055348">
    <property type="entry name" value="DctQ"/>
</dbReference>
<dbReference type="GO" id="GO:0015740">
    <property type="term" value="P:C4-dicarboxylate transport"/>
    <property type="evidence" value="ECO:0007669"/>
    <property type="project" value="TreeGrafter"/>
</dbReference>
<dbReference type="PANTHER" id="PTHR35011:SF2">
    <property type="entry name" value="2,3-DIKETO-L-GULONATE TRAP TRANSPORTER SMALL PERMEASE PROTEIN YIAM"/>
    <property type="match status" value="1"/>
</dbReference>
<comment type="subcellular location">
    <subcellularLocation>
        <location evidence="1">Cell inner membrane</location>
        <topology evidence="1">Multi-pass membrane protein</topology>
    </subcellularLocation>
</comment>
<dbReference type="OrthoDB" id="9815614at2"/>
<sequence length="155" mass="17015">MRNNINKYVGYFLALLMAVMTVDVLWGVFTRYIVGSQSPWTEELARFLLIWIGLLGAAYVAGQNQHLAIDILPERLEGAAKQRLQWAIRLLVAGFAATVLVAGGARLVYITYKLGQYSAALQVPLSVVYSIVPVSGLLIIYYKLAERGAPAEAQA</sequence>
<evidence type="ECO:0000256" key="7">
    <source>
        <dbReference type="ARBA" id="ARBA00023136"/>
    </source>
</evidence>
<dbReference type="RefSeq" id="WP_044224294.1">
    <property type="nucleotide sequence ID" value="NZ_JBKAGJ010000016.1"/>
</dbReference>
<evidence type="ECO:0000256" key="4">
    <source>
        <dbReference type="ARBA" id="ARBA00022519"/>
    </source>
</evidence>
<feature type="transmembrane region" description="Helical" evidence="9">
    <location>
        <begin position="12"/>
        <end position="32"/>
    </location>
</feature>
<keyword evidence="6 9" id="KW-1133">Transmembrane helix</keyword>
<accession>A0A098S3X4</accession>
<dbReference type="AlphaFoldDB" id="A0A098S3X4"/>
<evidence type="ECO:0000256" key="2">
    <source>
        <dbReference type="ARBA" id="ARBA00022448"/>
    </source>
</evidence>
<evidence type="ECO:0000256" key="8">
    <source>
        <dbReference type="ARBA" id="ARBA00038436"/>
    </source>
</evidence>
<feature type="domain" description="Tripartite ATP-independent periplasmic transporters DctQ component" evidence="10">
    <location>
        <begin position="21"/>
        <end position="142"/>
    </location>
</feature>
<dbReference type="GO" id="GO:0022857">
    <property type="term" value="F:transmembrane transporter activity"/>
    <property type="evidence" value="ECO:0007669"/>
    <property type="project" value="TreeGrafter"/>
</dbReference>
<name>A0A098S3X4_9BACT</name>
<evidence type="ECO:0000256" key="6">
    <source>
        <dbReference type="ARBA" id="ARBA00022989"/>
    </source>
</evidence>
<reference evidence="11 12" key="1">
    <citation type="journal article" date="2014" name="Int. J. Syst. Evol. Microbiol.">
        <title>Phaeodactylibacter xiamenensis gen. nov., sp. nov., a member of the family Saprospiraceae isolated from the marine alga Phaeodactylum tricornutum.</title>
        <authorList>
            <person name="Chen Z.Jr."/>
            <person name="Lei X."/>
            <person name="Lai Q."/>
            <person name="Li Y."/>
            <person name="Zhang B."/>
            <person name="Zhang J."/>
            <person name="Zhang H."/>
            <person name="Yang L."/>
            <person name="Zheng W."/>
            <person name="Tian Y."/>
            <person name="Yu Z."/>
            <person name="Xu H.Jr."/>
            <person name="Zheng T."/>
        </authorList>
    </citation>
    <scope>NUCLEOTIDE SEQUENCE [LARGE SCALE GENOMIC DNA]</scope>
    <source>
        <strain evidence="11 12">KD52</strain>
    </source>
</reference>
<organism evidence="11 12">
    <name type="scientific">Phaeodactylibacter xiamenensis</name>
    <dbReference type="NCBI Taxonomy" id="1524460"/>
    <lineage>
        <taxon>Bacteria</taxon>
        <taxon>Pseudomonadati</taxon>
        <taxon>Bacteroidota</taxon>
        <taxon>Saprospiria</taxon>
        <taxon>Saprospirales</taxon>
        <taxon>Haliscomenobacteraceae</taxon>
        <taxon>Phaeodactylibacter</taxon>
    </lineage>
</organism>
<keyword evidence="7 9" id="KW-0472">Membrane</keyword>
<keyword evidence="5 9" id="KW-0812">Transmembrane</keyword>
<dbReference type="Pfam" id="PF04290">
    <property type="entry name" value="DctQ"/>
    <property type="match status" value="1"/>
</dbReference>
<comment type="caution">
    <text evidence="11">The sequence shown here is derived from an EMBL/GenBank/DDBJ whole genome shotgun (WGS) entry which is preliminary data.</text>
</comment>
<evidence type="ECO:0000256" key="5">
    <source>
        <dbReference type="ARBA" id="ARBA00022692"/>
    </source>
</evidence>
<protein>
    <submittedName>
        <fullName evidence="11">C4-dicarboxylate ABC transporter permease</fullName>
    </submittedName>
</protein>
<evidence type="ECO:0000256" key="3">
    <source>
        <dbReference type="ARBA" id="ARBA00022475"/>
    </source>
</evidence>
<dbReference type="GO" id="GO:0005886">
    <property type="term" value="C:plasma membrane"/>
    <property type="evidence" value="ECO:0007669"/>
    <property type="project" value="UniProtKB-SubCell"/>
</dbReference>
<dbReference type="PANTHER" id="PTHR35011">
    <property type="entry name" value="2,3-DIKETO-L-GULONATE TRAP TRANSPORTER SMALL PERMEASE PROTEIN YIAM"/>
    <property type="match status" value="1"/>
</dbReference>
<comment type="similarity">
    <text evidence="8">Belongs to the TRAP transporter small permease family.</text>
</comment>
<feature type="transmembrane region" description="Helical" evidence="9">
    <location>
        <begin position="121"/>
        <end position="142"/>
    </location>
</feature>
<keyword evidence="2" id="KW-0813">Transport</keyword>
<evidence type="ECO:0000313" key="12">
    <source>
        <dbReference type="Proteomes" id="UP000029736"/>
    </source>
</evidence>
<dbReference type="EMBL" id="JPOS01000075">
    <property type="protein sequence ID" value="KGE86741.1"/>
    <property type="molecule type" value="Genomic_DNA"/>
</dbReference>
<dbReference type="InterPro" id="IPR007387">
    <property type="entry name" value="TRAP_DctQ"/>
</dbReference>
<dbReference type="Proteomes" id="UP000029736">
    <property type="component" value="Unassembled WGS sequence"/>
</dbReference>
<evidence type="ECO:0000259" key="10">
    <source>
        <dbReference type="Pfam" id="PF04290"/>
    </source>
</evidence>
<keyword evidence="12" id="KW-1185">Reference proteome</keyword>
<evidence type="ECO:0000256" key="9">
    <source>
        <dbReference type="SAM" id="Phobius"/>
    </source>
</evidence>
<dbReference type="STRING" id="1524460.IX84_19935"/>
<feature type="transmembrane region" description="Helical" evidence="9">
    <location>
        <begin position="90"/>
        <end position="109"/>
    </location>
</feature>